<dbReference type="InterPro" id="IPR051363">
    <property type="entry name" value="RLR_Helicase"/>
</dbReference>
<dbReference type="Proteomes" id="UP000265520">
    <property type="component" value="Unassembled WGS sequence"/>
</dbReference>
<dbReference type="InterPro" id="IPR027417">
    <property type="entry name" value="P-loop_NTPase"/>
</dbReference>
<gene>
    <name evidence="2" type="ORF">A2U01_0008070</name>
</gene>
<comment type="caution">
    <text evidence="2">The sequence shown here is derived from an EMBL/GenBank/DDBJ whole genome shotgun (WGS) entry which is preliminary data.</text>
</comment>
<feature type="non-terminal residue" evidence="2">
    <location>
        <position position="212"/>
    </location>
</feature>
<name>A0A392MLP8_9FABA</name>
<dbReference type="PANTHER" id="PTHR14074">
    <property type="entry name" value="HELICASE WITH DEATH DOMAIN-RELATED"/>
    <property type="match status" value="1"/>
</dbReference>
<dbReference type="GO" id="GO:0005737">
    <property type="term" value="C:cytoplasm"/>
    <property type="evidence" value="ECO:0007669"/>
    <property type="project" value="TreeGrafter"/>
</dbReference>
<protein>
    <submittedName>
        <fullName evidence="2">Endoribonuclease dicer 3a-like</fullName>
    </submittedName>
</protein>
<dbReference type="EMBL" id="LXQA010011738">
    <property type="protein sequence ID" value="MCH87204.1"/>
    <property type="molecule type" value="Genomic_DNA"/>
</dbReference>
<dbReference type="Gene3D" id="3.40.50.300">
    <property type="entry name" value="P-loop containing nucleotide triphosphate hydrolases"/>
    <property type="match status" value="1"/>
</dbReference>
<evidence type="ECO:0000259" key="1">
    <source>
        <dbReference type="PROSITE" id="PS51192"/>
    </source>
</evidence>
<dbReference type="PANTHER" id="PTHR14074:SF16">
    <property type="entry name" value="ANTIVIRAL INNATE IMMUNE RESPONSE RECEPTOR RIG-I"/>
    <property type="match status" value="1"/>
</dbReference>
<reference evidence="2 3" key="1">
    <citation type="journal article" date="2018" name="Front. Plant Sci.">
        <title>Red Clover (Trifolium pratense) and Zigzag Clover (T. medium) - A Picture of Genomic Similarities and Differences.</title>
        <authorList>
            <person name="Dluhosova J."/>
            <person name="Istvanek J."/>
            <person name="Nedelnik J."/>
            <person name="Repkova J."/>
        </authorList>
    </citation>
    <scope>NUCLEOTIDE SEQUENCE [LARGE SCALE GENOMIC DNA]</scope>
    <source>
        <strain evidence="3">cv. 10/8</strain>
        <tissue evidence="2">Leaf</tissue>
    </source>
</reference>
<sequence>MVMTPQILLDALRKAFLSIEMIRLMVLDECHWASGNHPYAKIMAEFYHQANEKPKIFGMTASPVGKRGVSSTLVCEDQISDLENILDCQSYVVKDRTEMDAYIPSAKESCRFYDQAKFPALSLKPKIEGLWSKCDVLLEFQSNYKDMEDKFKTLHQRMSNELAKILHCLEDLGLLCAYEAAKICHQKFSKISGECEVYRKANLQCVTVIEEV</sequence>
<feature type="domain" description="Helicase ATP-binding" evidence="1">
    <location>
        <begin position="1"/>
        <end position="81"/>
    </location>
</feature>
<accession>A0A392MLP8</accession>
<dbReference type="SUPFAM" id="SSF52540">
    <property type="entry name" value="P-loop containing nucleoside triphosphate hydrolases"/>
    <property type="match status" value="1"/>
</dbReference>
<dbReference type="InterPro" id="IPR014001">
    <property type="entry name" value="Helicase_ATP-bd"/>
</dbReference>
<proteinExistence type="predicted"/>
<organism evidence="2 3">
    <name type="scientific">Trifolium medium</name>
    <dbReference type="NCBI Taxonomy" id="97028"/>
    <lineage>
        <taxon>Eukaryota</taxon>
        <taxon>Viridiplantae</taxon>
        <taxon>Streptophyta</taxon>
        <taxon>Embryophyta</taxon>
        <taxon>Tracheophyta</taxon>
        <taxon>Spermatophyta</taxon>
        <taxon>Magnoliopsida</taxon>
        <taxon>eudicotyledons</taxon>
        <taxon>Gunneridae</taxon>
        <taxon>Pentapetalae</taxon>
        <taxon>rosids</taxon>
        <taxon>fabids</taxon>
        <taxon>Fabales</taxon>
        <taxon>Fabaceae</taxon>
        <taxon>Papilionoideae</taxon>
        <taxon>50 kb inversion clade</taxon>
        <taxon>NPAAA clade</taxon>
        <taxon>Hologalegina</taxon>
        <taxon>IRL clade</taxon>
        <taxon>Trifolieae</taxon>
        <taxon>Trifolium</taxon>
    </lineage>
</organism>
<evidence type="ECO:0000313" key="2">
    <source>
        <dbReference type="EMBL" id="MCH87204.1"/>
    </source>
</evidence>
<evidence type="ECO:0000313" key="3">
    <source>
        <dbReference type="Proteomes" id="UP000265520"/>
    </source>
</evidence>
<dbReference type="AlphaFoldDB" id="A0A392MLP8"/>
<dbReference type="PROSITE" id="PS51192">
    <property type="entry name" value="HELICASE_ATP_BIND_1"/>
    <property type="match status" value="1"/>
</dbReference>
<keyword evidence="3" id="KW-1185">Reference proteome</keyword>